<gene>
    <name evidence="1" type="ORF">CBI38_08740</name>
</gene>
<keyword evidence="2" id="KW-1185">Reference proteome</keyword>
<protein>
    <submittedName>
        <fullName evidence="1">Uncharacterized protein</fullName>
    </submittedName>
</protein>
<evidence type="ECO:0000313" key="2">
    <source>
        <dbReference type="Proteomes" id="UP000245711"/>
    </source>
</evidence>
<dbReference type="EMBL" id="CP021354">
    <property type="protein sequence ID" value="AWK71667.1"/>
    <property type="molecule type" value="Genomic_DNA"/>
</dbReference>
<organism evidence="1 2">
    <name type="scientific">Rhodococcus oxybenzonivorans</name>
    <dbReference type="NCBI Taxonomy" id="1990687"/>
    <lineage>
        <taxon>Bacteria</taxon>
        <taxon>Bacillati</taxon>
        <taxon>Actinomycetota</taxon>
        <taxon>Actinomycetes</taxon>
        <taxon>Mycobacteriales</taxon>
        <taxon>Nocardiaceae</taxon>
        <taxon>Rhodococcus</taxon>
    </lineage>
</organism>
<reference evidence="1 2" key="1">
    <citation type="submission" date="2017-05" db="EMBL/GenBank/DDBJ databases">
        <title>Isolation of Rhodococcus sp. S2-17 biodegrading of BP-3.</title>
        <authorList>
            <person name="Lee Y."/>
            <person name="Kim K.H."/>
            <person name="Chun B.H."/>
            <person name="Jung H.S."/>
            <person name="Jeon C.O."/>
        </authorList>
    </citation>
    <scope>NUCLEOTIDE SEQUENCE [LARGE SCALE GENOMIC DNA]</scope>
    <source>
        <strain evidence="1 2">S2-17</strain>
    </source>
</reference>
<proteinExistence type="predicted"/>
<dbReference type="AlphaFoldDB" id="A0A2S2BSR1"/>
<sequence>MSESGQSPYGEIPPMIDTDEERRARISFEVRRWCERATISGTHPPLSDQAAVLIAAGHLDAATRQVLAIRRRTGRTIPSIGGFGHLRLLTDEYHQVVHRCDTLRPGPAQLLFKYRATELARKLQAYRSAVVMSTAHYGSGVRAMRRDRREGVHLDLEQRDALFRALQRTPTPLTGSAFERAAKIARGTAAERIGHASQNTVMAAAGRRVADALGRGVDLDEDTFADGYDTLLYLAGMLYDRIDGSPVWRSEHFAVQRHQLDLADELTQIAVDTVALRGIRLELDDALRVTHSDNGRRQIQLRQTALTPVWDQLVDRVAALARIGDLLSRAEVQLRSVLAVNRAMSLDSRIDDLIARSGDRELSAVNTHHVGDQFDGVEELMLTYQSALYGDIAELTAWSGSPERK</sequence>
<evidence type="ECO:0000313" key="1">
    <source>
        <dbReference type="EMBL" id="AWK71667.1"/>
    </source>
</evidence>
<accession>A0A2S2BSR1</accession>
<dbReference type="RefSeq" id="WP_230990113.1">
    <property type="nucleotide sequence ID" value="NZ_CP021354.1"/>
</dbReference>
<dbReference type="Proteomes" id="UP000245711">
    <property type="component" value="Chromosome"/>
</dbReference>
<name>A0A2S2BSR1_9NOCA</name>
<dbReference type="KEGG" id="roz:CBI38_08740"/>